<dbReference type="InterPro" id="IPR052035">
    <property type="entry name" value="ZnF_BED_domain_contain"/>
</dbReference>
<dbReference type="PROSITE" id="PS00031">
    <property type="entry name" value="NUCLEAR_REC_DBD_1"/>
    <property type="match status" value="1"/>
</dbReference>
<dbReference type="GO" id="GO:0043565">
    <property type="term" value="F:sequence-specific DNA binding"/>
    <property type="evidence" value="ECO:0007669"/>
    <property type="project" value="InterPro"/>
</dbReference>
<dbReference type="PANTHER" id="PTHR46481">
    <property type="entry name" value="ZINC FINGER BED DOMAIN-CONTAINING PROTEIN 4"/>
    <property type="match status" value="1"/>
</dbReference>
<organism evidence="13 15">
    <name type="scientific">Rotaria magnacalcarata</name>
    <dbReference type="NCBI Taxonomy" id="392030"/>
    <lineage>
        <taxon>Eukaryota</taxon>
        <taxon>Metazoa</taxon>
        <taxon>Spiralia</taxon>
        <taxon>Gnathifera</taxon>
        <taxon>Rotifera</taxon>
        <taxon>Eurotatoria</taxon>
        <taxon>Bdelloidea</taxon>
        <taxon>Philodinida</taxon>
        <taxon>Philodinidae</taxon>
        <taxon>Rotaria</taxon>
    </lineage>
</organism>
<evidence type="ECO:0000256" key="9">
    <source>
        <dbReference type="ARBA" id="ARBA00023242"/>
    </source>
</evidence>
<evidence type="ECO:0000256" key="4">
    <source>
        <dbReference type="ARBA" id="ARBA00022833"/>
    </source>
</evidence>
<keyword evidence="2" id="KW-0479">Metal-binding</keyword>
<keyword evidence="4" id="KW-0862">Zinc</keyword>
<dbReference type="EMBL" id="CAJNRG010016541">
    <property type="protein sequence ID" value="CAF2203304.1"/>
    <property type="molecule type" value="Genomic_DNA"/>
</dbReference>
<dbReference type="Proteomes" id="UP000663856">
    <property type="component" value="Unassembled WGS sequence"/>
</dbReference>
<keyword evidence="3 10" id="KW-0863">Zinc-finger</keyword>
<keyword evidence="9" id="KW-0539">Nucleus</keyword>
<dbReference type="PROSITE" id="PS50808">
    <property type="entry name" value="ZF_BED"/>
    <property type="match status" value="1"/>
</dbReference>
<evidence type="ECO:0000256" key="3">
    <source>
        <dbReference type="ARBA" id="ARBA00022771"/>
    </source>
</evidence>
<dbReference type="GO" id="GO:0005634">
    <property type="term" value="C:nucleus"/>
    <property type="evidence" value="ECO:0007669"/>
    <property type="project" value="UniProtKB-SubCell"/>
</dbReference>
<dbReference type="InterPro" id="IPR013088">
    <property type="entry name" value="Znf_NHR/GATA"/>
</dbReference>
<name>A0A816LNF0_9BILA</name>
<protein>
    <submittedName>
        <fullName evidence="13">Uncharacterized protein</fullName>
    </submittedName>
</protein>
<dbReference type="PROSITE" id="PS51030">
    <property type="entry name" value="NUCLEAR_REC_DBD_2"/>
    <property type="match status" value="1"/>
</dbReference>
<dbReference type="SUPFAM" id="SSF140996">
    <property type="entry name" value="Hermes dimerisation domain"/>
    <property type="match status" value="1"/>
</dbReference>
<feature type="domain" description="Nuclear receptor" evidence="12">
    <location>
        <begin position="3"/>
        <end position="79"/>
    </location>
</feature>
<dbReference type="Pfam" id="PF00105">
    <property type="entry name" value="zf-C4"/>
    <property type="match status" value="1"/>
</dbReference>
<keyword evidence="7" id="KW-0804">Transcription</keyword>
<dbReference type="CDD" id="cd06916">
    <property type="entry name" value="NR_DBD_like"/>
    <property type="match status" value="1"/>
</dbReference>
<evidence type="ECO:0000313" key="14">
    <source>
        <dbReference type="EMBL" id="CAF2203304.1"/>
    </source>
</evidence>
<dbReference type="SUPFAM" id="SSF53098">
    <property type="entry name" value="Ribonuclease H-like"/>
    <property type="match status" value="1"/>
</dbReference>
<dbReference type="PRINTS" id="PR00047">
    <property type="entry name" value="STROIDFINGER"/>
</dbReference>
<evidence type="ECO:0000256" key="1">
    <source>
        <dbReference type="ARBA" id="ARBA00004123"/>
    </source>
</evidence>
<sequence length="1135" mass="129527">MVSMKCRICGDVARGLNFNVMTCMSCKSFFRRNAKKKMLLSLCQFDNDCDITIRTRGNCSPCRLKKCLGLGMDPELNRCNSDSNSSTSKKIKKIPTIDDKRIELPPTCSLDELSSLPPKLRSKSPKIMYLARELYASVEPLMKRSSDITSLTITSRQVFLKHNLPVTAVINGFFLCHELNIFDNTTVLNISTEKYEPDFITEVRRNVDQYDPNGSLTKNLPLPLSLLQNDRSTLTTNEWTLLSNILHAFDEENALTRIQCSLDALSALPPKLHSKPIETMKFVRQLYLGVGPLIVRSLYFHSLLTNDRQLLKHNLYMIGMMNELFLSRELGLIGNGSIVNRLAQLYEPKYMIEMCRNIARYDHNGSLIKILLFVIGFSCNCSIVKYNDATQHRKKHDLNKDLFVKIKIPNVPRPSFIWNYFGHLYKQPSEPLDIERIYCKICFDKIKEEYPDSSFYSKRKKIGVYGATSGTGNMKNHLLAVHQLTEVNETRRTSNHILSMFSRDRNSTKSSQLKEQLGHQLTLMCCKDLLPFSIVDNEGFQDFLIANKVVSTKTEIPSRSILSPVNLNKIYNVCVEKTKEQMKLSTNYPTITCDAWCDKYKHRSYICITVHFIDSKLQLHRYSLKTQPFDEAHTGEAIKDLISGVLTEFGINVNNVIVVSDKGANMRKAWRLLNIIHIFCVAHGIHNLLMKDCFPRMHYVSELFDKVQVIINKLRYRQHELENEHFQLDTKKYTDLFSSINKAGEILDADLASTNLDADDSEVLNEKCQNNNLEELWLSNDLKMRSKTSENTYKFNCSALINNHNDSNRFHTLKKRVLTRWNTILIMLRSYADNIAGIEVIPGRLKHFDLILSVNENLIVRDLIDFLSLFESTTTILSASKSYPTISLCLLLRIEIESLLRIDGMESSVIEELKCLLSENLDNRFPVSHLNICAFLLDPSQLKIDISRYLVQCQTNKESILCEMVKKFRINHVTQESAANNVSTLSPSCTLITTATSDSSSSTTTSSASVKRILSVESLNPPVQNLKKLKENLIQKHKPTPSSAIDHTLNEIQNYLQLDIHCGDVLQFWQSSGDAYPHLKRLAQIILAIPATSTPSEQVFSTTGLILNAKRTMLLPENVGKIQMIHDNYNLLKNT</sequence>
<dbReference type="Gene3D" id="1.10.10.1070">
    <property type="entry name" value="Zinc finger, BED domain-containing"/>
    <property type="match status" value="1"/>
</dbReference>
<comment type="subcellular location">
    <subcellularLocation>
        <location evidence="1">Nucleus</location>
    </subcellularLocation>
</comment>
<dbReference type="SUPFAM" id="SSF57716">
    <property type="entry name" value="Glucocorticoid receptor-like (DNA-binding domain)"/>
    <property type="match status" value="1"/>
</dbReference>
<evidence type="ECO:0000256" key="6">
    <source>
        <dbReference type="ARBA" id="ARBA00023125"/>
    </source>
</evidence>
<dbReference type="Proteomes" id="UP000663887">
    <property type="component" value="Unassembled WGS sequence"/>
</dbReference>
<accession>A0A816LNF0</accession>
<dbReference type="SMART" id="SM00399">
    <property type="entry name" value="ZnF_C4"/>
    <property type="match status" value="1"/>
</dbReference>
<keyword evidence="5" id="KW-0805">Transcription regulation</keyword>
<evidence type="ECO:0000256" key="8">
    <source>
        <dbReference type="ARBA" id="ARBA00023170"/>
    </source>
</evidence>
<evidence type="ECO:0000259" key="12">
    <source>
        <dbReference type="PROSITE" id="PS51030"/>
    </source>
</evidence>
<dbReference type="Pfam" id="PF05699">
    <property type="entry name" value="Dimer_Tnp_hAT"/>
    <property type="match status" value="1"/>
</dbReference>
<dbReference type="InterPro" id="IPR003656">
    <property type="entry name" value="Znf_BED"/>
</dbReference>
<evidence type="ECO:0000313" key="13">
    <source>
        <dbReference type="EMBL" id="CAF1963300.1"/>
    </source>
</evidence>
<dbReference type="InterPro" id="IPR008906">
    <property type="entry name" value="HATC_C_dom"/>
</dbReference>
<evidence type="ECO:0000259" key="11">
    <source>
        <dbReference type="PROSITE" id="PS50808"/>
    </source>
</evidence>
<dbReference type="EMBL" id="CAJNRF010000477">
    <property type="protein sequence ID" value="CAF1963300.1"/>
    <property type="molecule type" value="Genomic_DNA"/>
</dbReference>
<evidence type="ECO:0000256" key="5">
    <source>
        <dbReference type="ARBA" id="ARBA00023015"/>
    </source>
</evidence>
<dbReference type="AlphaFoldDB" id="A0A816LNF0"/>
<dbReference type="InterPro" id="IPR001628">
    <property type="entry name" value="Znf_hrmn_rcpt"/>
</dbReference>
<proteinExistence type="predicted"/>
<gene>
    <name evidence="13" type="ORF">WKI299_LOCUS2951</name>
    <name evidence="14" type="ORF">XDN619_LOCUS32902</name>
</gene>
<evidence type="ECO:0000256" key="10">
    <source>
        <dbReference type="PROSITE-ProRule" id="PRU00027"/>
    </source>
</evidence>
<feature type="domain" description="BED-type" evidence="11">
    <location>
        <begin position="412"/>
        <end position="482"/>
    </location>
</feature>
<dbReference type="InterPro" id="IPR012337">
    <property type="entry name" value="RNaseH-like_sf"/>
</dbReference>
<dbReference type="PANTHER" id="PTHR46481:SF10">
    <property type="entry name" value="ZINC FINGER BED DOMAIN-CONTAINING PROTEIN 39"/>
    <property type="match status" value="1"/>
</dbReference>
<evidence type="ECO:0000313" key="15">
    <source>
        <dbReference type="Proteomes" id="UP000663856"/>
    </source>
</evidence>
<evidence type="ECO:0000256" key="2">
    <source>
        <dbReference type="ARBA" id="ARBA00022723"/>
    </source>
</evidence>
<reference evidence="13" key="1">
    <citation type="submission" date="2021-02" db="EMBL/GenBank/DDBJ databases">
        <authorList>
            <person name="Nowell W R."/>
        </authorList>
    </citation>
    <scope>NUCLEOTIDE SEQUENCE</scope>
</reference>
<dbReference type="Gene3D" id="3.30.50.10">
    <property type="entry name" value="Erythroid Transcription Factor GATA-1, subunit A"/>
    <property type="match status" value="1"/>
</dbReference>
<evidence type="ECO:0000256" key="7">
    <source>
        <dbReference type="ARBA" id="ARBA00023163"/>
    </source>
</evidence>
<keyword evidence="6" id="KW-0238">DNA-binding</keyword>
<dbReference type="GO" id="GO:0008270">
    <property type="term" value="F:zinc ion binding"/>
    <property type="evidence" value="ECO:0007669"/>
    <property type="project" value="UniProtKB-KW"/>
</dbReference>
<comment type="caution">
    <text evidence="13">The sequence shown here is derived from an EMBL/GenBank/DDBJ whole genome shotgun (WGS) entry which is preliminary data.</text>
</comment>
<keyword evidence="8" id="KW-0675">Receptor</keyword>
<dbReference type="GO" id="GO:0046983">
    <property type="term" value="F:protein dimerization activity"/>
    <property type="evidence" value="ECO:0007669"/>
    <property type="project" value="InterPro"/>
</dbReference>
<dbReference type="GO" id="GO:0003700">
    <property type="term" value="F:DNA-binding transcription factor activity"/>
    <property type="evidence" value="ECO:0007669"/>
    <property type="project" value="InterPro"/>
</dbReference>